<comment type="caution">
    <text evidence="1">The sequence shown here is derived from an EMBL/GenBank/DDBJ whole genome shotgun (WGS) entry which is preliminary data.</text>
</comment>
<reference evidence="1 2" key="1">
    <citation type="journal article" date="2015" name="Antonie Van Leeuwenhoek">
        <title>Prauserella endophytica sp. nov., an endophytic actinobacterium isolated from Tamarix taklamakanensis.</title>
        <authorList>
            <person name="Liu J.M."/>
            <person name="Habden X."/>
            <person name="Guo L."/>
            <person name="Tuo L."/>
            <person name="Jiang Z.K."/>
            <person name="Liu S.W."/>
            <person name="Liu X.F."/>
            <person name="Chen L."/>
            <person name="Li R.F."/>
            <person name="Zhang Y.Q."/>
            <person name="Sun C.H."/>
        </authorList>
    </citation>
    <scope>NUCLEOTIDE SEQUENCE [LARGE SCALE GENOMIC DNA]</scope>
    <source>
        <strain evidence="1 2">CGMCC 4.7182</strain>
    </source>
</reference>
<dbReference type="EMBL" id="SWMS01000029">
    <property type="protein sequence ID" value="TKG61872.1"/>
    <property type="molecule type" value="Genomic_DNA"/>
</dbReference>
<keyword evidence="2" id="KW-1185">Reference proteome</keyword>
<proteinExistence type="predicted"/>
<evidence type="ECO:0000313" key="1">
    <source>
        <dbReference type="EMBL" id="TKG61872.1"/>
    </source>
</evidence>
<evidence type="ECO:0000313" key="2">
    <source>
        <dbReference type="Proteomes" id="UP000309992"/>
    </source>
</evidence>
<sequence>MTYHRPFAILPRLPGASLAALQCTDTAPESVLDRLNSGLTVATFVCGRGDTVVVLREGRVVETGSAADLVAAGGVYAGLRRAWAGVTA</sequence>
<name>A0ABY2RV99_9PSEU</name>
<dbReference type="Proteomes" id="UP000309992">
    <property type="component" value="Unassembled WGS sequence"/>
</dbReference>
<gene>
    <name evidence="1" type="ORF">FCN18_33090</name>
</gene>
<organism evidence="1 2">
    <name type="scientific">Prauserella endophytica</name>
    <dbReference type="NCBI Taxonomy" id="1592324"/>
    <lineage>
        <taxon>Bacteria</taxon>
        <taxon>Bacillati</taxon>
        <taxon>Actinomycetota</taxon>
        <taxon>Actinomycetes</taxon>
        <taxon>Pseudonocardiales</taxon>
        <taxon>Pseudonocardiaceae</taxon>
        <taxon>Prauserella</taxon>
        <taxon>Prauserella coralliicola group</taxon>
    </lineage>
</organism>
<protein>
    <submittedName>
        <fullName evidence="1">Uncharacterized protein</fullName>
    </submittedName>
</protein>
<accession>A0ABY2RV99</accession>
<dbReference type="RefSeq" id="WP_113642808.1">
    <property type="nucleotide sequence ID" value="NZ_SWMS01000029.1"/>
</dbReference>